<dbReference type="InterPro" id="IPR045584">
    <property type="entry name" value="Pilin-like"/>
</dbReference>
<accession>A0A644ZKP6</accession>
<name>A0A644ZKP6_9ZZZZ</name>
<evidence type="ECO:0000256" key="1">
    <source>
        <dbReference type="SAM" id="Phobius"/>
    </source>
</evidence>
<dbReference type="PANTHER" id="PTHR30093">
    <property type="entry name" value="GENERAL SECRETION PATHWAY PROTEIN G"/>
    <property type="match status" value="1"/>
</dbReference>
<protein>
    <recommendedName>
        <fullName evidence="3">Type II secretion system protein G</fullName>
    </recommendedName>
</protein>
<proteinExistence type="predicted"/>
<dbReference type="NCBIfam" id="TIGR02532">
    <property type="entry name" value="IV_pilin_GFxxxE"/>
    <property type="match status" value="1"/>
</dbReference>
<dbReference type="SUPFAM" id="SSF54523">
    <property type="entry name" value="Pili subunits"/>
    <property type="match status" value="1"/>
</dbReference>
<feature type="transmembrane region" description="Helical" evidence="1">
    <location>
        <begin position="7"/>
        <end position="26"/>
    </location>
</feature>
<sequence length="272" mass="29683">MRKKAFTLAEILIVIVIIGVLAAIAMPSLTGSTESAKEAACNGEMEKIKNAISLEEFGRNANFAETVEKIMKEAPKAKKGQVGDDLAYYSGLCQDDGIYLITRGNMSASVRCTKHGGTVATVPVTANNIIAELDRMTNTLNNAANKYFSSRNPKFENGVAQTTLDKNGKNFAPDVNSILENLFGSDVNLGTWRIELTSKESPFGYNYFYTASDITKMNVGEMVDVSAVITKNFTDNENTYSEGTYTGQASVETKSVDNETVYYLKPIYSSLK</sequence>
<organism evidence="2">
    <name type="scientific">bioreactor metagenome</name>
    <dbReference type="NCBI Taxonomy" id="1076179"/>
    <lineage>
        <taxon>unclassified sequences</taxon>
        <taxon>metagenomes</taxon>
        <taxon>ecological metagenomes</taxon>
    </lineage>
</organism>
<dbReference type="Gene3D" id="3.30.700.10">
    <property type="entry name" value="Glycoprotein, Type 4 Pilin"/>
    <property type="match status" value="1"/>
</dbReference>
<reference evidence="2" key="1">
    <citation type="submission" date="2019-08" db="EMBL/GenBank/DDBJ databases">
        <authorList>
            <person name="Kucharzyk K."/>
            <person name="Murdoch R.W."/>
            <person name="Higgins S."/>
            <person name="Loffler F."/>
        </authorList>
    </citation>
    <scope>NUCLEOTIDE SEQUENCE</scope>
</reference>
<keyword evidence="1" id="KW-1133">Transmembrane helix</keyword>
<dbReference type="Pfam" id="PF07963">
    <property type="entry name" value="N_methyl"/>
    <property type="match status" value="1"/>
</dbReference>
<keyword evidence="1" id="KW-0472">Membrane</keyword>
<comment type="caution">
    <text evidence="2">The sequence shown here is derived from an EMBL/GenBank/DDBJ whole genome shotgun (WGS) entry which is preliminary data.</text>
</comment>
<evidence type="ECO:0000313" key="2">
    <source>
        <dbReference type="EMBL" id="MPM41449.1"/>
    </source>
</evidence>
<dbReference type="InterPro" id="IPR012902">
    <property type="entry name" value="N_methyl_site"/>
</dbReference>
<dbReference type="EMBL" id="VSSQ01009377">
    <property type="protein sequence ID" value="MPM41449.1"/>
    <property type="molecule type" value="Genomic_DNA"/>
</dbReference>
<dbReference type="AlphaFoldDB" id="A0A644ZKP6"/>
<keyword evidence="1" id="KW-0812">Transmembrane</keyword>
<evidence type="ECO:0008006" key="3">
    <source>
        <dbReference type="Google" id="ProtNLM"/>
    </source>
</evidence>
<gene>
    <name evidence="2" type="ORF">SDC9_88104</name>
</gene>